<dbReference type="SMART" id="SM00028">
    <property type="entry name" value="TPR"/>
    <property type="match status" value="2"/>
</dbReference>
<reference evidence="2 3" key="1">
    <citation type="submission" date="2020-08" db="EMBL/GenBank/DDBJ databases">
        <title>Functional genomics of gut bacteria from endangered species of beetles.</title>
        <authorList>
            <person name="Carlos-Shanley C."/>
        </authorList>
    </citation>
    <scope>NUCLEOTIDE SEQUENCE [LARGE SCALE GENOMIC DNA]</scope>
    <source>
        <strain evidence="2 3">S00239</strain>
    </source>
</reference>
<dbReference type="AlphaFoldDB" id="A0A840L565"/>
<sequence length="311" mass="33188">MKASRLAGLLVLAASLGLAGCVALPVQELQSHWPAQLPARALLSQTPFIAQQEFECGPAALAMLMQAAGLQIEAEQLAPQVFVPGRQGSLQVEMRVAARRQGLPAYLLAPKLEAVLQEVAAGHPVLVFQNLALPIYPVWHYAVLIGYDRERGTVTLHSGRTAALEMSLSAFERTWARGGHWAMLALPPERLPATADAVSAGQAIAALERLQPRPAALAYAQALRRWPDDLLLQMGAGNSAYALGDLAAAETAYRAATQVHPQAADAWNNLAQVLWEQGKKEAAAQAIVQATRLGGPRLASYQALAQQIKGD</sequence>
<dbReference type="GO" id="GO:0016020">
    <property type="term" value="C:membrane"/>
    <property type="evidence" value="ECO:0007669"/>
    <property type="project" value="InterPro"/>
</dbReference>
<dbReference type="PROSITE" id="PS51257">
    <property type="entry name" value="PROKAR_LIPOPROTEIN"/>
    <property type="match status" value="1"/>
</dbReference>
<dbReference type="SUPFAM" id="SSF48452">
    <property type="entry name" value="TPR-like"/>
    <property type="match status" value="1"/>
</dbReference>
<dbReference type="GO" id="GO:0005524">
    <property type="term" value="F:ATP binding"/>
    <property type="evidence" value="ECO:0007669"/>
    <property type="project" value="InterPro"/>
</dbReference>
<evidence type="ECO:0000313" key="2">
    <source>
        <dbReference type="EMBL" id="MBB4841973.1"/>
    </source>
</evidence>
<evidence type="ECO:0000259" key="1">
    <source>
        <dbReference type="PROSITE" id="PS50990"/>
    </source>
</evidence>
<dbReference type="Gene3D" id="3.90.70.10">
    <property type="entry name" value="Cysteine proteinases"/>
    <property type="match status" value="1"/>
</dbReference>
<dbReference type="Proteomes" id="UP000562027">
    <property type="component" value="Unassembled WGS sequence"/>
</dbReference>
<organism evidence="2 3">
    <name type="scientific">Roseateles oligotrophus</name>
    <dbReference type="NCBI Taxonomy" id="1769250"/>
    <lineage>
        <taxon>Bacteria</taxon>
        <taxon>Pseudomonadati</taxon>
        <taxon>Pseudomonadota</taxon>
        <taxon>Betaproteobacteria</taxon>
        <taxon>Burkholderiales</taxon>
        <taxon>Sphaerotilaceae</taxon>
        <taxon>Roseateles</taxon>
    </lineage>
</organism>
<comment type="caution">
    <text evidence="2">The sequence shown here is derived from an EMBL/GenBank/DDBJ whole genome shotgun (WGS) entry which is preliminary data.</text>
</comment>
<name>A0A840L565_9BURK</name>
<dbReference type="RefSeq" id="WP_184295792.1">
    <property type="nucleotide sequence ID" value="NZ_JACHLP010000001.1"/>
</dbReference>
<proteinExistence type="predicted"/>
<dbReference type="InterPro" id="IPR011990">
    <property type="entry name" value="TPR-like_helical_dom_sf"/>
</dbReference>
<dbReference type="InterPro" id="IPR019734">
    <property type="entry name" value="TPR_rpt"/>
</dbReference>
<evidence type="ECO:0000313" key="3">
    <source>
        <dbReference type="Proteomes" id="UP000562027"/>
    </source>
</evidence>
<feature type="domain" description="Peptidase C39" evidence="1">
    <location>
        <begin position="51"/>
        <end position="182"/>
    </location>
</feature>
<dbReference type="NCBIfam" id="NF033920">
    <property type="entry name" value="C39_PA2778_fam"/>
    <property type="match status" value="1"/>
</dbReference>
<dbReference type="InterPro" id="IPR005074">
    <property type="entry name" value="Peptidase_C39"/>
</dbReference>
<dbReference type="Pfam" id="PF13432">
    <property type="entry name" value="TPR_16"/>
    <property type="match status" value="1"/>
</dbReference>
<dbReference type="GO" id="GO:0008233">
    <property type="term" value="F:peptidase activity"/>
    <property type="evidence" value="ECO:0007669"/>
    <property type="project" value="InterPro"/>
</dbReference>
<dbReference type="PROSITE" id="PS50990">
    <property type="entry name" value="PEPTIDASE_C39"/>
    <property type="match status" value="1"/>
</dbReference>
<dbReference type="Pfam" id="PF13529">
    <property type="entry name" value="Peptidase_C39_2"/>
    <property type="match status" value="1"/>
</dbReference>
<dbReference type="InterPro" id="IPR039564">
    <property type="entry name" value="Peptidase_C39-like"/>
</dbReference>
<protein>
    <submittedName>
        <fullName evidence="2">Tetratricopeptide (TPR) repeat protein</fullName>
    </submittedName>
</protein>
<dbReference type="Gene3D" id="1.25.40.10">
    <property type="entry name" value="Tetratricopeptide repeat domain"/>
    <property type="match status" value="1"/>
</dbReference>
<keyword evidence="3" id="KW-1185">Reference proteome</keyword>
<dbReference type="GO" id="GO:0006508">
    <property type="term" value="P:proteolysis"/>
    <property type="evidence" value="ECO:0007669"/>
    <property type="project" value="InterPro"/>
</dbReference>
<accession>A0A840L565</accession>
<gene>
    <name evidence="2" type="ORF">HNP55_000468</name>
</gene>
<dbReference type="EMBL" id="JACHLP010000001">
    <property type="protein sequence ID" value="MBB4841973.1"/>
    <property type="molecule type" value="Genomic_DNA"/>
</dbReference>